<keyword evidence="1" id="KW-0472">Membrane</keyword>
<evidence type="ECO:0000313" key="2">
    <source>
        <dbReference type="EMBL" id="GFG72255.1"/>
    </source>
</evidence>
<dbReference type="AlphaFoldDB" id="A0A7I9XQI4"/>
<feature type="transmembrane region" description="Helical" evidence="1">
    <location>
        <begin position="64"/>
        <end position="81"/>
    </location>
</feature>
<keyword evidence="1" id="KW-1133">Transmembrane helix</keyword>
<feature type="transmembrane region" description="Helical" evidence="1">
    <location>
        <begin position="157"/>
        <end position="174"/>
    </location>
</feature>
<keyword evidence="1" id="KW-0812">Transmembrane</keyword>
<accession>A0A7I9XQI4</accession>
<feature type="transmembrane region" description="Helical" evidence="1">
    <location>
        <begin position="38"/>
        <end position="58"/>
    </location>
</feature>
<feature type="transmembrane region" description="Helical" evidence="1">
    <location>
        <begin position="102"/>
        <end position="122"/>
    </location>
</feature>
<evidence type="ECO:0000313" key="3">
    <source>
        <dbReference type="Proteomes" id="UP000465263"/>
    </source>
</evidence>
<dbReference type="EMBL" id="BLKV01000002">
    <property type="protein sequence ID" value="GFG72255.1"/>
    <property type="molecule type" value="Genomic_DNA"/>
</dbReference>
<proteinExistence type="predicted"/>
<name>A0A7I9XQI4_9MYCO</name>
<reference evidence="2 3" key="1">
    <citation type="journal article" date="2019" name="Emerg. Microbes Infect.">
        <title>Comprehensive subspecies identification of 175 nontuberculous mycobacteria species based on 7547 genomic profiles.</title>
        <authorList>
            <person name="Matsumoto Y."/>
            <person name="Kinjo T."/>
            <person name="Motooka D."/>
            <person name="Nabeya D."/>
            <person name="Jung N."/>
            <person name="Uechi K."/>
            <person name="Horii T."/>
            <person name="Iida T."/>
            <person name="Fujita J."/>
            <person name="Nakamura S."/>
        </authorList>
    </citation>
    <scope>NUCLEOTIDE SEQUENCE [LARGE SCALE GENOMIC DNA]</scope>
    <source>
        <strain evidence="2 3">JCM 16017</strain>
    </source>
</reference>
<feature type="transmembrane region" description="Helical" evidence="1">
    <location>
        <begin position="128"/>
        <end position="150"/>
    </location>
</feature>
<organism evidence="2 3">
    <name type="scientific">Mycolicibacter senuensis</name>
    <dbReference type="NCBI Taxonomy" id="386913"/>
    <lineage>
        <taxon>Bacteria</taxon>
        <taxon>Bacillati</taxon>
        <taxon>Actinomycetota</taxon>
        <taxon>Actinomycetes</taxon>
        <taxon>Mycobacteriales</taxon>
        <taxon>Mycobacteriaceae</taxon>
        <taxon>Mycolicibacter</taxon>
    </lineage>
</organism>
<sequence length="175" mass="17806">MVVTVGPALVVLGLRMVWAAMVVLVAGVVMVSPVPMAIRLVVTVAMAGVAVPAVMAAWPGPAGLPVPMVPVGSVVMVARVVRVRLVGLVPTALRPVSMALRVLLVVPAGMPASVALVGSGAMASRLPAVVMASRVSVVMVVAVVPGWPVLMVMLRAWMVFAVVMVGLGVPVAWVV</sequence>
<keyword evidence="3" id="KW-1185">Reference proteome</keyword>
<dbReference type="Proteomes" id="UP000465263">
    <property type="component" value="Unassembled WGS sequence"/>
</dbReference>
<evidence type="ECO:0000256" key="1">
    <source>
        <dbReference type="SAM" id="Phobius"/>
    </source>
</evidence>
<comment type="caution">
    <text evidence="2">The sequence shown here is derived from an EMBL/GenBank/DDBJ whole genome shotgun (WGS) entry which is preliminary data.</text>
</comment>
<protein>
    <submittedName>
        <fullName evidence="2">Uncharacterized protein</fullName>
    </submittedName>
</protein>
<gene>
    <name evidence="2" type="ORF">MSEN_39750</name>
</gene>
<feature type="transmembrane region" description="Helical" evidence="1">
    <location>
        <begin position="12"/>
        <end position="31"/>
    </location>
</feature>